<evidence type="ECO:0000313" key="2">
    <source>
        <dbReference type="EMBL" id="ADJ21876.1"/>
    </source>
</evidence>
<dbReference type="EMBL" id="CP002083">
    <property type="protein sequence ID" value="ADJ21876.1"/>
    <property type="molecule type" value="Genomic_DNA"/>
</dbReference>
<dbReference type="AlphaFoldDB" id="D8JPI5"/>
<proteinExistence type="predicted"/>
<protein>
    <submittedName>
        <fullName evidence="2">Uncharacterized protein</fullName>
    </submittedName>
</protein>
<dbReference type="RefSeq" id="WP_013214095.1">
    <property type="nucleotide sequence ID" value="NC_014313.1"/>
</dbReference>
<dbReference type="OrthoDB" id="7928626at2"/>
<accession>D8JPI5</accession>
<name>D8JPI5_HYPDA</name>
<dbReference type="HOGENOM" id="CLU_713240_0_0_5"/>
<dbReference type="Proteomes" id="UP000002033">
    <property type="component" value="Chromosome"/>
</dbReference>
<sequence length="387" mass="41737">MSAAIGQPERKFEAHEPALTAKDLVLLRISAGTATRADLQRDVAPLLAPRITGAEFRRSAELGISNLIGSQLVSESKSRLTCTSKGLQVAEAILASPKASCATWADVKFALLVRTLRTSDTPAIRKAVQRVEGLAALVLQHHFGKSTARAQSPADLRGDLAIIALERAFGNKIKTGFKKGAGLPAKPGRVLAGQLFKQPREIATDGKLIVHLACEIAGSREQSLEGLELAVLRGLMSPRDDADAPSAQSARPQRAEASPRPIRPPTPKPANDRAPISEIAPLAPRSPSPPDMPEFCRAVIDAARPVSEGWPGNRKAFISLVWKAIRNTRPDWGLSEIAFKGMLAEAHRSGQVELATADLKDGRDLKSLEDSKILYKNTVWHFVRVQD</sequence>
<gene>
    <name evidence="2" type="ordered locus">Hden_0049</name>
</gene>
<dbReference type="eggNOG" id="ENOG503228V">
    <property type="taxonomic scope" value="Bacteria"/>
</dbReference>
<reference evidence="3" key="1">
    <citation type="journal article" date="2011" name="J. Bacteriol.">
        <title>Genome sequences of eight morphologically diverse alphaproteobacteria.</title>
        <authorList>
            <consortium name="US DOE Joint Genome Institute"/>
            <person name="Brown P.J."/>
            <person name="Kysela D.T."/>
            <person name="Buechlein A."/>
            <person name="Hemmerich C."/>
            <person name="Brun Y.V."/>
        </authorList>
    </citation>
    <scope>NUCLEOTIDE SEQUENCE [LARGE SCALE GENOMIC DNA]</scope>
    <source>
        <strain evidence="3">ATCC 51888 / DSM 1869 / NCIB 11706 / TK 0415</strain>
    </source>
</reference>
<feature type="region of interest" description="Disordered" evidence="1">
    <location>
        <begin position="238"/>
        <end position="274"/>
    </location>
</feature>
<dbReference type="KEGG" id="hdn:Hden_0049"/>
<evidence type="ECO:0000256" key="1">
    <source>
        <dbReference type="SAM" id="MobiDB-lite"/>
    </source>
</evidence>
<organism evidence="2 3">
    <name type="scientific">Hyphomicrobium denitrificans (strain ATCC 51888 / DSM 1869 / NCIMB 11706 / TK 0415)</name>
    <dbReference type="NCBI Taxonomy" id="582899"/>
    <lineage>
        <taxon>Bacteria</taxon>
        <taxon>Pseudomonadati</taxon>
        <taxon>Pseudomonadota</taxon>
        <taxon>Alphaproteobacteria</taxon>
        <taxon>Hyphomicrobiales</taxon>
        <taxon>Hyphomicrobiaceae</taxon>
        <taxon>Hyphomicrobium</taxon>
    </lineage>
</organism>
<keyword evidence="3" id="KW-1185">Reference proteome</keyword>
<evidence type="ECO:0000313" key="3">
    <source>
        <dbReference type="Proteomes" id="UP000002033"/>
    </source>
</evidence>